<dbReference type="RefSeq" id="WP_155696220.1">
    <property type="nucleotide sequence ID" value="NZ_BAAAFQ010000007.1"/>
</dbReference>
<dbReference type="GO" id="GO:0008657">
    <property type="term" value="F:DNA topoisomerase type II (double strand cut, ATP-hydrolyzing) inhibitor activity"/>
    <property type="evidence" value="ECO:0007669"/>
    <property type="project" value="UniProtKB-UniRule"/>
</dbReference>
<feature type="binding site" evidence="3">
    <location>
        <position position="7"/>
    </location>
    <ligand>
        <name>Zn(2+)</name>
        <dbReference type="ChEBI" id="CHEBI:29105"/>
    </ligand>
</feature>
<name>A0A6N8FDI6_9GAMM</name>
<organism evidence="4 5">
    <name type="scientific">Psychrosphaera haliotis</name>
    <dbReference type="NCBI Taxonomy" id="555083"/>
    <lineage>
        <taxon>Bacteria</taxon>
        <taxon>Pseudomonadati</taxon>
        <taxon>Pseudomonadota</taxon>
        <taxon>Gammaproteobacteria</taxon>
        <taxon>Alteromonadales</taxon>
        <taxon>Pseudoalteromonadaceae</taxon>
        <taxon>Psychrosphaera</taxon>
    </lineage>
</organism>
<proteinExistence type="inferred from homology"/>
<feature type="binding site" evidence="3">
    <location>
        <position position="30"/>
    </location>
    <ligand>
        <name>Zn(2+)</name>
        <dbReference type="ChEBI" id="CHEBI:29105"/>
    </ligand>
</feature>
<sequence length="76" mass="8703">MTTKVNCPTCDTKVTWEPASEFRPFCSKRCQLIDLGEWASESNRIAESPLVSSMSESELDQVERLLEQRSQDYLNS</sequence>
<evidence type="ECO:0000313" key="4">
    <source>
        <dbReference type="EMBL" id="MUH73020.1"/>
    </source>
</evidence>
<comment type="caution">
    <text evidence="4">The sequence shown here is derived from an EMBL/GenBank/DDBJ whole genome shotgun (WGS) entry which is preliminary data.</text>
</comment>
<feature type="binding site" evidence="3">
    <location>
        <position position="10"/>
    </location>
    <ligand>
        <name>Zn(2+)</name>
        <dbReference type="ChEBI" id="CHEBI:29105"/>
    </ligand>
</feature>
<evidence type="ECO:0000256" key="3">
    <source>
        <dbReference type="HAMAP-Rule" id="MF_00649"/>
    </source>
</evidence>
<dbReference type="InterPro" id="IPR013088">
    <property type="entry name" value="Znf_NHR/GATA"/>
</dbReference>
<dbReference type="Proteomes" id="UP000439994">
    <property type="component" value="Unassembled WGS sequence"/>
</dbReference>
<dbReference type="NCBIfam" id="NF001638">
    <property type="entry name" value="PRK00418.1"/>
    <property type="match status" value="1"/>
</dbReference>
<dbReference type="PANTHER" id="PTHR36150:SF1">
    <property type="entry name" value="DNA GYRASE INHIBITOR YACG"/>
    <property type="match status" value="1"/>
</dbReference>
<dbReference type="GO" id="GO:0008270">
    <property type="term" value="F:zinc ion binding"/>
    <property type="evidence" value="ECO:0007669"/>
    <property type="project" value="UniProtKB-UniRule"/>
</dbReference>
<dbReference type="AlphaFoldDB" id="A0A6N8FDI6"/>
<comment type="function">
    <text evidence="3">Inhibits all the catalytic activities of DNA gyrase by preventing its interaction with DNA. Acts by binding directly to the C-terminal domain of GyrB, which probably disrupts DNA binding by the gyrase.</text>
</comment>
<dbReference type="PANTHER" id="PTHR36150">
    <property type="entry name" value="DNA GYRASE INHIBITOR YACG"/>
    <property type="match status" value="1"/>
</dbReference>
<comment type="cofactor">
    <cofactor evidence="3">
        <name>Zn(2+)</name>
        <dbReference type="ChEBI" id="CHEBI:29105"/>
    </cofactor>
    <text evidence="3">Binds 1 zinc ion.</text>
</comment>
<evidence type="ECO:0000313" key="5">
    <source>
        <dbReference type="Proteomes" id="UP000439994"/>
    </source>
</evidence>
<dbReference type="Gene3D" id="3.30.50.10">
    <property type="entry name" value="Erythroid Transcription Factor GATA-1, subunit A"/>
    <property type="match status" value="1"/>
</dbReference>
<dbReference type="OrthoDB" id="9809663at2"/>
<keyword evidence="2 3" id="KW-0862">Zinc</keyword>
<keyword evidence="1 3" id="KW-0479">Metal-binding</keyword>
<dbReference type="GO" id="GO:0006355">
    <property type="term" value="P:regulation of DNA-templated transcription"/>
    <property type="evidence" value="ECO:0007669"/>
    <property type="project" value="InterPro"/>
</dbReference>
<comment type="similarity">
    <text evidence="3">Belongs to the DNA gyrase inhibitor YacG family.</text>
</comment>
<keyword evidence="5" id="KW-1185">Reference proteome</keyword>
<dbReference type="EMBL" id="WOCD01000005">
    <property type="protein sequence ID" value="MUH73020.1"/>
    <property type="molecule type" value="Genomic_DNA"/>
</dbReference>
<reference evidence="4 5" key="1">
    <citation type="submission" date="2019-11" db="EMBL/GenBank/DDBJ databases">
        <title>P. haliotis isolates from Z. marina roots.</title>
        <authorList>
            <person name="Cohen M."/>
            <person name="Jospin G."/>
            <person name="Eisen J.A."/>
            <person name="Coil D.A."/>
        </authorList>
    </citation>
    <scope>NUCLEOTIDE SEQUENCE [LARGE SCALE GENOMIC DNA]</scope>
    <source>
        <strain evidence="4 5">UCD-MCMsp1aY</strain>
    </source>
</reference>
<evidence type="ECO:0000256" key="2">
    <source>
        <dbReference type="ARBA" id="ARBA00022833"/>
    </source>
</evidence>
<accession>A0A6N8FDI6</accession>
<feature type="binding site" evidence="3">
    <location>
        <position position="26"/>
    </location>
    <ligand>
        <name>Zn(2+)</name>
        <dbReference type="ChEBI" id="CHEBI:29105"/>
    </ligand>
</feature>
<dbReference type="SUPFAM" id="SSF57716">
    <property type="entry name" value="Glucocorticoid receptor-like (DNA-binding domain)"/>
    <property type="match status" value="1"/>
</dbReference>
<dbReference type="HAMAP" id="MF_00649">
    <property type="entry name" value="DNA_gyrase_inhibitor_YacG"/>
    <property type="match status" value="1"/>
</dbReference>
<gene>
    <name evidence="3 4" type="primary">yacG</name>
    <name evidence="4" type="ORF">GNP35_11320</name>
</gene>
<comment type="subunit">
    <text evidence="3">Interacts with GyrB.</text>
</comment>
<evidence type="ECO:0000256" key="1">
    <source>
        <dbReference type="ARBA" id="ARBA00022723"/>
    </source>
</evidence>
<dbReference type="InterPro" id="IPR005584">
    <property type="entry name" value="DNA_gyrase_inhibitor_YacG"/>
</dbReference>
<dbReference type="Pfam" id="PF03884">
    <property type="entry name" value="YacG"/>
    <property type="match status" value="1"/>
</dbReference>
<protein>
    <recommendedName>
        <fullName evidence="3">DNA gyrase inhibitor YacG</fullName>
    </recommendedName>
</protein>